<name>A0A162Y9C4_PHYB8</name>
<evidence type="ECO:0000313" key="3">
    <source>
        <dbReference type="Proteomes" id="UP000077315"/>
    </source>
</evidence>
<accession>A0A162Y9C4</accession>
<dbReference type="VEuPathDB" id="FungiDB:PHYBLDRAFT_75413"/>
<feature type="compositionally biased region" description="Polar residues" evidence="1">
    <location>
        <begin position="55"/>
        <end position="64"/>
    </location>
</feature>
<sequence>MVFSPPKRSQSLAYRRSRSRTTDTTEKTPSLPLSPGDNQQLQSASLEILRIEAGSRSTPDLTSPDTDRDTSSKKNDVWDPSLQRKHTQKSTLNARDRNPIKRTNTTHPLPRVVTQIHPPTRSSSLRAGLHTPLTAPAIAHMPKFTDDYHSQPLSPVEIIPSPVSISSPSGFQPHSVIRPLKASKSESSACTEDYETADEFRNKSFEIPETTAFVDDCHNISSDPPLSEPNLGFPQPTLSSSLSPSPSSYSPTQSTSISKSPEAQKKFEDDVHESLLEWKLWYTHHN</sequence>
<evidence type="ECO:0000313" key="2">
    <source>
        <dbReference type="EMBL" id="OAD79145.1"/>
    </source>
</evidence>
<feature type="region of interest" description="Disordered" evidence="1">
    <location>
        <begin position="216"/>
        <end position="268"/>
    </location>
</feature>
<feature type="compositionally biased region" description="Polar residues" evidence="1">
    <location>
        <begin position="36"/>
        <end position="45"/>
    </location>
</feature>
<gene>
    <name evidence="2" type="ORF">PHYBLDRAFT_75413</name>
</gene>
<dbReference type="Proteomes" id="UP000077315">
    <property type="component" value="Unassembled WGS sequence"/>
</dbReference>
<dbReference type="RefSeq" id="XP_018297185.1">
    <property type="nucleotide sequence ID" value="XM_018443056.1"/>
</dbReference>
<organism evidence="2 3">
    <name type="scientific">Phycomyces blakesleeanus (strain ATCC 8743b / DSM 1359 / FGSC 10004 / NBRC 33097 / NRRL 1555)</name>
    <dbReference type="NCBI Taxonomy" id="763407"/>
    <lineage>
        <taxon>Eukaryota</taxon>
        <taxon>Fungi</taxon>
        <taxon>Fungi incertae sedis</taxon>
        <taxon>Mucoromycota</taxon>
        <taxon>Mucoromycotina</taxon>
        <taxon>Mucoromycetes</taxon>
        <taxon>Mucorales</taxon>
        <taxon>Phycomycetaceae</taxon>
        <taxon>Phycomyces</taxon>
    </lineage>
</organism>
<keyword evidence="3" id="KW-1185">Reference proteome</keyword>
<dbReference type="InParanoid" id="A0A162Y9C4"/>
<dbReference type="EMBL" id="KV440972">
    <property type="protein sequence ID" value="OAD79145.1"/>
    <property type="molecule type" value="Genomic_DNA"/>
</dbReference>
<dbReference type="AlphaFoldDB" id="A0A162Y9C4"/>
<feature type="compositionally biased region" description="Low complexity" evidence="1">
    <location>
        <begin position="234"/>
        <end position="261"/>
    </location>
</feature>
<dbReference type="GeneID" id="29003962"/>
<evidence type="ECO:0000256" key="1">
    <source>
        <dbReference type="SAM" id="MobiDB-lite"/>
    </source>
</evidence>
<proteinExistence type="predicted"/>
<feature type="compositionally biased region" description="Basic and acidic residues" evidence="1">
    <location>
        <begin position="65"/>
        <end position="77"/>
    </location>
</feature>
<reference evidence="3" key="1">
    <citation type="submission" date="2015-06" db="EMBL/GenBank/DDBJ databases">
        <title>Expansion of signal transduction pathways in fungi by whole-genome duplication.</title>
        <authorList>
            <consortium name="DOE Joint Genome Institute"/>
            <person name="Corrochano L.M."/>
            <person name="Kuo A."/>
            <person name="Marcet-Houben M."/>
            <person name="Polaino S."/>
            <person name="Salamov A."/>
            <person name="Villalobos J.M."/>
            <person name="Alvarez M.I."/>
            <person name="Avalos J."/>
            <person name="Benito E.P."/>
            <person name="Benoit I."/>
            <person name="Burger G."/>
            <person name="Camino L.P."/>
            <person name="Canovas D."/>
            <person name="Cerda-Olmedo E."/>
            <person name="Cheng J.-F."/>
            <person name="Dominguez A."/>
            <person name="Elias M."/>
            <person name="Eslava A.P."/>
            <person name="Glaser F."/>
            <person name="Grimwood J."/>
            <person name="Gutierrez G."/>
            <person name="Heitman J."/>
            <person name="Henrissat B."/>
            <person name="Iturriaga E.A."/>
            <person name="Lang B.F."/>
            <person name="Lavin J.L."/>
            <person name="Lee S."/>
            <person name="Li W."/>
            <person name="Lindquist E."/>
            <person name="Lopez-Garcia S."/>
            <person name="Luque E.M."/>
            <person name="Marcos A.T."/>
            <person name="Martin J."/>
            <person name="McCluskey K."/>
            <person name="Medina H.R."/>
            <person name="Miralles-Duran A."/>
            <person name="Miyazaki A."/>
            <person name="Munoz-Torres E."/>
            <person name="Oguiza J.A."/>
            <person name="Ohm R."/>
            <person name="Olmedo M."/>
            <person name="Orejas M."/>
            <person name="Ortiz-Castellanos L."/>
            <person name="Pisabarro A.G."/>
            <person name="Rodriguez-Romero J."/>
            <person name="Ruiz-Herrera J."/>
            <person name="Ruiz-Vazquez R."/>
            <person name="Sanz C."/>
            <person name="Schackwitz W."/>
            <person name="Schmutz J."/>
            <person name="Shahriari M."/>
            <person name="Shelest E."/>
            <person name="Silva-Franco F."/>
            <person name="Soanes D."/>
            <person name="Syed K."/>
            <person name="Tagua V.G."/>
            <person name="Talbot N.J."/>
            <person name="Thon M."/>
            <person name="De vries R.P."/>
            <person name="Wiebenga A."/>
            <person name="Yadav J.S."/>
            <person name="Braun E.L."/>
            <person name="Baker S."/>
            <person name="Garre V."/>
            <person name="Horwitz B."/>
            <person name="Torres-Martinez S."/>
            <person name="Idnurm A."/>
            <person name="Herrera-Estrella A."/>
            <person name="Gabaldon T."/>
            <person name="Grigoriev I.V."/>
        </authorList>
    </citation>
    <scope>NUCLEOTIDE SEQUENCE [LARGE SCALE GENOMIC DNA]</scope>
    <source>
        <strain evidence="3">NRRL 1555(-)</strain>
    </source>
</reference>
<protein>
    <submittedName>
        <fullName evidence="2">Uncharacterized protein</fullName>
    </submittedName>
</protein>
<feature type="region of interest" description="Disordered" evidence="1">
    <location>
        <begin position="1"/>
        <end position="127"/>
    </location>
</feature>